<dbReference type="EMBL" id="MGFS01000028">
    <property type="protein sequence ID" value="OGM10791.1"/>
    <property type="molecule type" value="Genomic_DNA"/>
</dbReference>
<feature type="signal peptide" evidence="2">
    <location>
        <begin position="1"/>
        <end position="24"/>
    </location>
</feature>
<gene>
    <name evidence="3" type="ORF">A2Z22_02805</name>
</gene>
<evidence type="ECO:0000256" key="2">
    <source>
        <dbReference type="SAM" id="SignalP"/>
    </source>
</evidence>
<dbReference type="AlphaFoldDB" id="A0A1F7X739"/>
<evidence type="ECO:0000256" key="1">
    <source>
        <dbReference type="SAM" id="Phobius"/>
    </source>
</evidence>
<keyword evidence="1" id="KW-0812">Transmembrane</keyword>
<sequence length="288" mass="31094">MKKIFFTLFFLSICAVFFPPRTSAQITTLNCGTNVTYNNSTGEVLGGVSVYIYVQGFDLSQDPCFLQDHPLAGAGNPIAVSNPQADDGIPDGEWRYECDSWPNDWLIERVEFIRSGYQTTASFRNPPDFNCQTGEIRMTKIPNDGWRCNNSTGNCEFGVNGLFDGSSICSIYCGAYVIPPTIGNGPFCTTASGIQGINTAIGCVPYTNITEFSAFIIKWGMGVGGGIGFIMIVFSSFIIITSGGDPAKLKAGKELLTAAVSGLSLIIFSIFILEMFGLRILMLPGFGN</sequence>
<name>A0A1F7X739_9BACT</name>
<keyword evidence="1" id="KW-0472">Membrane</keyword>
<keyword evidence="2" id="KW-0732">Signal</keyword>
<accession>A0A1F7X739</accession>
<reference evidence="3 4" key="1">
    <citation type="journal article" date="2016" name="Nat. Commun.">
        <title>Thousands of microbial genomes shed light on interconnected biogeochemical processes in an aquifer system.</title>
        <authorList>
            <person name="Anantharaman K."/>
            <person name="Brown C.T."/>
            <person name="Hug L.A."/>
            <person name="Sharon I."/>
            <person name="Castelle C.J."/>
            <person name="Probst A.J."/>
            <person name="Thomas B.C."/>
            <person name="Singh A."/>
            <person name="Wilkins M.J."/>
            <person name="Karaoz U."/>
            <person name="Brodie E.L."/>
            <person name="Williams K.H."/>
            <person name="Hubbard S.S."/>
            <person name="Banfield J.F."/>
        </authorList>
    </citation>
    <scope>NUCLEOTIDE SEQUENCE [LARGE SCALE GENOMIC DNA]</scope>
</reference>
<organism evidence="3 4">
    <name type="scientific">Candidatus Woesebacteria bacterium RBG_16_34_12</name>
    <dbReference type="NCBI Taxonomy" id="1802480"/>
    <lineage>
        <taxon>Bacteria</taxon>
        <taxon>Candidatus Woeseibacteriota</taxon>
    </lineage>
</organism>
<dbReference type="Proteomes" id="UP000177053">
    <property type="component" value="Unassembled WGS sequence"/>
</dbReference>
<evidence type="ECO:0000313" key="4">
    <source>
        <dbReference type="Proteomes" id="UP000177053"/>
    </source>
</evidence>
<comment type="caution">
    <text evidence="3">The sequence shown here is derived from an EMBL/GenBank/DDBJ whole genome shotgun (WGS) entry which is preliminary data.</text>
</comment>
<feature type="transmembrane region" description="Helical" evidence="1">
    <location>
        <begin position="255"/>
        <end position="282"/>
    </location>
</feature>
<proteinExistence type="predicted"/>
<keyword evidence="1" id="KW-1133">Transmembrane helix</keyword>
<feature type="chain" id="PRO_5009533717" evidence="2">
    <location>
        <begin position="25"/>
        <end position="288"/>
    </location>
</feature>
<protein>
    <submittedName>
        <fullName evidence="3">Uncharacterized protein</fullName>
    </submittedName>
</protein>
<evidence type="ECO:0000313" key="3">
    <source>
        <dbReference type="EMBL" id="OGM10791.1"/>
    </source>
</evidence>
<feature type="transmembrane region" description="Helical" evidence="1">
    <location>
        <begin position="219"/>
        <end position="243"/>
    </location>
</feature>